<evidence type="ECO:0000313" key="2">
    <source>
        <dbReference type="Proteomes" id="UP001434737"/>
    </source>
</evidence>
<proteinExistence type="predicted"/>
<accession>A0ABZ3F5F0</accession>
<sequence length="100" mass="11096">MLLSLLCVGTLGAKESSLFIGGMLGSCLNGYTIENHYYGGFYGIDFQVPEDEGKDIDNTTSYDFLYGLRVGYNAMFSQRQGLRFYAILHSGSYTAIDYKA</sequence>
<reference evidence="1 2" key="1">
    <citation type="submission" date="2024-02" db="EMBL/GenBank/DDBJ databases">
        <title>Genome and pathogenicity analysis of Helicobacter mastomyrinus isolated from mice.</title>
        <authorList>
            <person name="Zhu L."/>
        </authorList>
    </citation>
    <scope>NUCLEOTIDE SEQUENCE [LARGE SCALE GENOMIC DNA]</scope>
    <source>
        <strain evidence="1 2">Hm-17</strain>
    </source>
</reference>
<gene>
    <name evidence="1" type="ORF">V3I05_08055</name>
</gene>
<evidence type="ECO:0008006" key="3">
    <source>
        <dbReference type="Google" id="ProtNLM"/>
    </source>
</evidence>
<dbReference type="Proteomes" id="UP001434737">
    <property type="component" value="Chromosome"/>
</dbReference>
<dbReference type="EMBL" id="CP145316">
    <property type="protein sequence ID" value="XAM17634.1"/>
    <property type="molecule type" value="Genomic_DNA"/>
</dbReference>
<protein>
    <recommendedName>
        <fullName evidence="3">Outer membrane beta-barrel protein</fullName>
    </recommendedName>
</protein>
<dbReference type="RefSeq" id="WP_300449490.1">
    <property type="nucleotide sequence ID" value="NZ_CP145316.1"/>
</dbReference>
<name>A0ABZ3F5F0_9HELI</name>
<organism evidence="1 2">
    <name type="scientific">Helicobacter mastomyrinus</name>
    <dbReference type="NCBI Taxonomy" id="287948"/>
    <lineage>
        <taxon>Bacteria</taxon>
        <taxon>Pseudomonadati</taxon>
        <taxon>Campylobacterota</taxon>
        <taxon>Epsilonproteobacteria</taxon>
        <taxon>Campylobacterales</taxon>
        <taxon>Helicobacteraceae</taxon>
        <taxon>Helicobacter</taxon>
    </lineage>
</organism>
<evidence type="ECO:0000313" key="1">
    <source>
        <dbReference type="EMBL" id="XAM17634.1"/>
    </source>
</evidence>
<keyword evidence="2" id="KW-1185">Reference proteome</keyword>